<dbReference type="InterPro" id="IPR016163">
    <property type="entry name" value="Ald_DH_C"/>
</dbReference>
<dbReference type="InterPro" id="IPR016162">
    <property type="entry name" value="Ald_DH_N"/>
</dbReference>
<dbReference type="Pfam" id="PF00171">
    <property type="entry name" value="Aldedh"/>
    <property type="match status" value="1"/>
</dbReference>
<accession>A0A2J6WMT4</accession>
<dbReference type="PANTHER" id="PTHR42991:SF1">
    <property type="entry name" value="ALDEHYDE DEHYDROGENASE"/>
    <property type="match status" value="1"/>
</dbReference>
<dbReference type="GO" id="GO:0008911">
    <property type="term" value="F:lactaldehyde dehydrogenase (NAD+) activity"/>
    <property type="evidence" value="ECO:0007669"/>
    <property type="project" value="TreeGrafter"/>
</dbReference>
<reference evidence="4 5" key="1">
    <citation type="submission" date="2018-01" db="EMBL/GenBank/DDBJ databases">
        <title>Metagenomic assembled genomes from two thermal pools in the Uzon Caldera, Kamchatka, Russia.</title>
        <authorList>
            <person name="Wilkins L."/>
            <person name="Ettinger C."/>
        </authorList>
    </citation>
    <scope>NUCLEOTIDE SEQUENCE [LARGE SCALE GENOMIC DNA]</scope>
    <source>
        <strain evidence="4">ZAV-05</strain>
    </source>
</reference>
<dbReference type="CDD" id="cd07149">
    <property type="entry name" value="ALDH_y4uC"/>
    <property type="match status" value="1"/>
</dbReference>
<dbReference type="Proteomes" id="UP000242881">
    <property type="component" value="Unassembled WGS sequence"/>
</dbReference>
<evidence type="ECO:0000313" key="5">
    <source>
        <dbReference type="Proteomes" id="UP000242881"/>
    </source>
</evidence>
<sequence length="474" mass="51590">MEKKKLFIEGKWVDTGKYIDVKNPYDNSIISQIAMADAEWTDKGIDYAYKNRSIMASLTAKERGDILNKVSLLIKENLDELAITIARESGKALRFAKGEVLRSSETFQFAADEARRLSGELVPLDAAATGKNRFGYYKRYPLGVVGAITPFNFPLNLVSHKVAPAIAAGNCIVLKPASTTPLTAVKLVEILLEAGLPKEGITLLVGSGSSVGNRMVESDKIAMISFTGSPEVGLEIKRKAGMKKVTLELGNNSAVIIHKDADIASALPKCVVGGFANSGQVCISIQRIYVHNDIYDAFTSQFVEAVKNTSYGSQLDENVMVGPMIEEKEAIRVEEWINEAVNNGAKIACGGKRNGALLEPTVLLDTNETMKVVYEEIFGPVVCIMKYETLEEAIEKANNSKYGLQAGIFTKDIKSAFTAIDKLEVGGVMVNDMPTFRVDQMPYGGVKLSGTGREGPKFAVEEMTEIKTVVFNLE</sequence>
<evidence type="ECO:0000259" key="3">
    <source>
        <dbReference type="Pfam" id="PF00171"/>
    </source>
</evidence>
<dbReference type="FunFam" id="3.40.605.10:FF:000007">
    <property type="entry name" value="NAD/NADP-dependent betaine aldehyde dehydrogenase"/>
    <property type="match status" value="1"/>
</dbReference>
<organism evidence="4 5">
    <name type="scientific">Calditerrivibrio nitroreducens</name>
    <dbReference type="NCBI Taxonomy" id="477976"/>
    <lineage>
        <taxon>Bacteria</taxon>
        <taxon>Pseudomonadati</taxon>
        <taxon>Deferribacterota</taxon>
        <taxon>Deferribacteres</taxon>
        <taxon>Deferribacterales</taxon>
        <taxon>Calditerrivibrionaceae</taxon>
    </lineage>
</organism>
<protein>
    <submittedName>
        <fullName evidence="4">Aldehyde dehydrogenase</fullName>
    </submittedName>
</protein>
<dbReference type="FunFam" id="3.40.309.10:FF:000009">
    <property type="entry name" value="Aldehyde dehydrogenase A"/>
    <property type="match status" value="1"/>
</dbReference>
<dbReference type="InterPro" id="IPR016161">
    <property type="entry name" value="Ald_DH/histidinol_DH"/>
</dbReference>
<dbReference type="AlphaFoldDB" id="A0A2J6WMT4"/>
<dbReference type="Gene3D" id="3.40.605.10">
    <property type="entry name" value="Aldehyde Dehydrogenase, Chain A, domain 1"/>
    <property type="match status" value="1"/>
</dbReference>
<gene>
    <name evidence="4" type="ORF">C0187_03305</name>
</gene>
<dbReference type="InterPro" id="IPR015590">
    <property type="entry name" value="Aldehyde_DH_dom"/>
</dbReference>
<evidence type="ECO:0000256" key="2">
    <source>
        <dbReference type="ARBA" id="ARBA00023002"/>
    </source>
</evidence>
<dbReference type="Gene3D" id="3.40.309.10">
    <property type="entry name" value="Aldehyde Dehydrogenase, Chain A, domain 2"/>
    <property type="match status" value="1"/>
</dbReference>
<keyword evidence="2" id="KW-0560">Oxidoreductase</keyword>
<name>A0A2J6WMT4_9BACT</name>
<evidence type="ECO:0000313" key="4">
    <source>
        <dbReference type="EMBL" id="PMP71706.1"/>
    </source>
</evidence>
<evidence type="ECO:0000256" key="1">
    <source>
        <dbReference type="ARBA" id="ARBA00009986"/>
    </source>
</evidence>
<dbReference type="InterPro" id="IPR051020">
    <property type="entry name" value="ALDH-related_metabolic_enz"/>
</dbReference>
<comment type="caution">
    <text evidence="4">The sequence shown here is derived from an EMBL/GenBank/DDBJ whole genome shotgun (WGS) entry which is preliminary data.</text>
</comment>
<dbReference type="PANTHER" id="PTHR42991">
    <property type="entry name" value="ALDEHYDE DEHYDROGENASE"/>
    <property type="match status" value="1"/>
</dbReference>
<dbReference type="SUPFAM" id="SSF53720">
    <property type="entry name" value="ALDH-like"/>
    <property type="match status" value="1"/>
</dbReference>
<dbReference type="EMBL" id="PNIN01000036">
    <property type="protein sequence ID" value="PMP71706.1"/>
    <property type="molecule type" value="Genomic_DNA"/>
</dbReference>
<comment type="similarity">
    <text evidence="1">Belongs to the aldehyde dehydrogenase family.</text>
</comment>
<proteinExistence type="inferred from homology"/>
<dbReference type="RefSeq" id="WP_424605871.1">
    <property type="nucleotide sequence ID" value="NZ_JBNAVA010000008.1"/>
</dbReference>
<feature type="domain" description="Aldehyde dehydrogenase" evidence="3">
    <location>
        <begin position="12"/>
        <end position="469"/>
    </location>
</feature>